<sequence>MLPYIAPSLRAHLVNILLSHASDSASIPTESDPGDDPYVLRSTVTKGGSASLGAFAARDLDRGEPIVTERPLCIWPQELEKDEAEAMFEQMSDVAKAELMALANAAPSNLGEVLGRRATNGFNVELPEVEMEWAGVYREDGDGKAEISPSHAGFIFPRIARINHSCLNNADHAIDWSNLLMTVYATTPITEGQEITIEYTSSLIQRTRAERQALLHESFNFACACECCSLTGDELAASDGRRKVLNDIVEGIASGEWARADVLKGFERMKELIEEEGYVGMPEFSEAGVTGAYHMWVQMRKQRTASEDE</sequence>
<dbReference type="PANTHER" id="PTHR47332">
    <property type="entry name" value="SET DOMAIN-CONTAINING PROTEIN 5"/>
    <property type="match status" value="1"/>
</dbReference>
<reference evidence="2 3" key="1">
    <citation type="journal article" date="2016" name="Mol. Biol. Evol.">
        <title>Comparative Genomics of Early-Diverging Mushroom-Forming Fungi Provides Insights into the Origins of Lignocellulose Decay Capabilities.</title>
        <authorList>
            <person name="Nagy L.G."/>
            <person name="Riley R."/>
            <person name="Tritt A."/>
            <person name="Adam C."/>
            <person name="Daum C."/>
            <person name="Floudas D."/>
            <person name="Sun H."/>
            <person name="Yadav J.S."/>
            <person name="Pangilinan J."/>
            <person name="Larsson K.H."/>
            <person name="Matsuura K."/>
            <person name="Barry K."/>
            <person name="Labutti K."/>
            <person name="Kuo R."/>
            <person name="Ohm R.A."/>
            <person name="Bhattacharya S.S."/>
            <person name="Shirouzu T."/>
            <person name="Yoshinaga Y."/>
            <person name="Martin F.M."/>
            <person name="Grigoriev I.V."/>
            <person name="Hibbett D.S."/>
        </authorList>
    </citation>
    <scope>NUCLEOTIDE SEQUENCE [LARGE SCALE GENOMIC DNA]</scope>
    <source>
        <strain evidence="2 3">HHB12733</strain>
    </source>
</reference>
<dbReference type="InterPro" id="IPR001214">
    <property type="entry name" value="SET_dom"/>
</dbReference>
<evidence type="ECO:0000313" key="2">
    <source>
        <dbReference type="EMBL" id="KZT54090.1"/>
    </source>
</evidence>
<dbReference type="Proteomes" id="UP000076842">
    <property type="component" value="Unassembled WGS sequence"/>
</dbReference>
<dbReference type="STRING" id="1353952.A0A165E4P8"/>
<dbReference type="InterPro" id="IPR053185">
    <property type="entry name" value="SET_domain_protein"/>
</dbReference>
<dbReference type="EMBL" id="KV424022">
    <property type="protein sequence ID" value="KZT54090.1"/>
    <property type="molecule type" value="Genomic_DNA"/>
</dbReference>
<gene>
    <name evidence="2" type="ORF">CALCODRAFT_23634</name>
</gene>
<feature type="domain" description="SET" evidence="1">
    <location>
        <begin position="35"/>
        <end position="200"/>
    </location>
</feature>
<dbReference type="Gene3D" id="2.170.270.10">
    <property type="entry name" value="SET domain"/>
    <property type="match status" value="1"/>
</dbReference>
<dbReference type="CDD" id="cd20071">
    <property type="entry name" value="SET_SMYD"/>
    <property type="match status" value="1"/>
</dbReference>
<dbReference type="SUPFAM" id="SSF82199">
    <property type="entry name" value="SET domain"/>
    <property type="match status" value="1"/>
</dbReference>
<dbReference type="OrthoDB" id="265717at2759"/>
<dbReference type="AlphaFoldDB" id="A0A165E4P8"/>
<dbReference type="Pfam" id="PF00856">
    <property type="entry name" value="SET"/>
    <property type="match status" value="1"/>
</dbReference>
<dbReference type="InterPro" id="IPR046341">
    <property type="entry name" value="SET_dom_sf"/>
</dbReference>
<dbReference type="Gene3D" id="1.10.220.160">
    <property type="match status" value="1"/>
</dbReference>
<dbReference type="InParanoid" id="A0A165E4P8"/>
<dbReference type="PROSITE" id="PS50280">
    <property type="entry name" value="SET"/>
    <property type="match status" value="1"/>
</dbReference>
<keyword evidence="3" id="KW-1185">Reference proteome</keyword>
<accession>A0A165E4P8</accession>
<evidence type="ECO:0000313" key="3">
    <source>
        <dbReference type="Proteomes" id="UP000076842"/>
    </source>
</evidence>
<dbReference type="PANTHER" id="PTHR47332:SF4">
    <property type="entry name" value="SET DOMAIN-CONTAINING PROTEIN 5"/>
    <property type="match status" value="1"/>
</dbReference>
<evidence type="ECO:0000259" key="1">
    <source>
        <dbReference type="PROSITE" id="PS50280"/>
    </source>
</evidence>
<organism evidence="2 3">
    <name type="scientific">Calocera cornea HHB12733</name>
    <dbReference type="NCBI Taxonomy" id="1353952"/>
    <lineage>
        <taxon>Eukaryota</taxon>
        <taxon>Fungi</taxon>
        <taxon>Dikarya</taxon>
        <taxon>Basidiomycota</taxon>
        <taxon>Agaricomycotina</taxon>
        <taxon>Dacrymycetes</taxon>
        <taxon>Dacrymycetales</taxon>
        <taxon>Dacrymycetaceae</taxon>
        <taxon>Calocera</taxon>
    </lineage>
</organism>
<proteinExistence type="predicted"/>
<protein>
    <recommendedName>
        <fullName evidence="1">SET domain-containing protein</fullName>
    </recommendedName>
</protein>
<name>A0A165E4P8_9BASI</name>